<organism evidence="1 2">
    <name type="scientific">Acanthamoeba castellanii (strain ATCC 30010 / Neff)</name>
    <dbReference type="NCBI Taxonomy" id="1257118"/>
    <lineage>
        <taxon>Eukaryota</taxon>
        <taxon>Amoebozoa</taxon>
        <taxon>Discosea</taxon>
        <taxon>Longamoebia</taxon>
        <taxon>Centramoebida</taxon>
        <taxon>Acanthamoebidae</taxon>
        <taxon>Acanthamoeba</taxon>
    </lineage>
</organism>
<evidence type="ECO:0000313" key="1">
    <source>
        <dbReference type="EMBL" id="ELR19322.1"/>
    </source>
</evidence>
<reference evidence="1 2" key="1">
    <citation type="journal article" date="2013" name="Genome Biol.">
        <title>Genome of Acanthamoeba castellanii highlights extensive lateral gene transfer and early evolution of tyrosine kinase signaling.</title>
        <authorList>
            <person name="Clarke M."/>
            <person name="Lohan A.J."/>
            <person name="Liu B."/>
            <person name="Lagkouvardos I."/>
            <person name="Roy S."/>
            <person name="Zafar N."/>
            <person name="Bertelli C."/>
            <person name="Schilde C."/>
            <person name="Kianianmomeni A."/>
            <person name="Burglin T.R."/>
            <person name="Frech C."/>
            <person name="Turcotte B."/>
            <person name="Kopec K.O."/>
            <person name="Synnott J.M."/>
            <person name="Choo C."/>
            <person name="Paponov I."/>
            <person name="Finkler A."/>
            <person name="Soon Heng Tan C."/>
            <person name="Hutchins A.P."/>
            <person name="Weinmeier T."/>
            <person name="Rattei T."/>
            <person name="Chu J.S."/>
            <person name="Gimenez G."/>
            <person name="Irimia M."/>
            <person name="Rigden D.J."/>
            <person name="Fitzpatrick D.A."/>
            <person name="Lorenzo-Morales J."/>
            <person name="Bateman A."/>
            <person name="Chiu C.H."/>
            <person name="Tang P."/>
            <person name="Hegemann P."/>
            <person name="Fromm H."/>
            <person name="Raoult D."/>
            <person name="Greub G."/>
            <person name="Miranda-Saavedra D."/>
            <person name="Chen N."/>
            <person name="Nash P."/>
            <person name="Ginger M.L."/>
            <person name="Horn M."/>
            <person name="Schaap P."/>
            <person name="Caler L."/>
            <person name="Loftus B."/>
        </authorList>
    </citation>
    <scope>NUCLEOTIDE SEQUENCE [LARGE SCALE GENOMIC DNA]</scope>
    <source>
        <strain evidence="1 2">Neff</strain>
    </source>
</reference>
<proteinExistence type="predicted"/>
<dbReference type="AlphaFoldDB" id="L8H272"/>
<dbReference type="VEuPathDB" id="AmoebaDB:ACA1_265260"/>
<dbReference type="RefSeq" id="XP_004341407.1">
    <property type="nucleotide sequence ID" value="XM_004341359.1"/>
</dbReference>
<accession>L8H272</accession>
<dbReference type="EMBL" id="KB007933">
    <property type="protein sequence ID" value="ELR19322.1"/>
    <property type="molecule type" value="Genomic_DNA"/>
</dbReference>
<gene>
    <name evidence="1" type="ORF">ACA1_265260</name>
</gene>
<dbReference type="KEGG" id="acan:ACA1_265260"/>
<sequence length="158" mass="16783">MEEAANTIRDAVEAAQLGGAGEPGTPRHKLLETAGELANLLDRFATATSSHSQKDMINISKEVSSVVGSLVDSANALSAHSPHLKDQENLISEWSSAAVKARKAAVNLKIHTAMAAASEKDNRVKELEKLNACLDDLAQNVVALTEHAQFSSLQWVSA</sequence>
<evidence type="ECO:0000313" key="2">
    <source>
        <dbReference type="Proteomes" id="UP000011083"/>
    </source>
</evidence>
<dbReference type="GeneID" id="14920099"/>
<dbReference type="Proteomes" id="UP000011083">
    <property type="component" value="Unassembled WGS sequence"/>
</dbReference>
<name>L8H272_ACACF</name>
<keyword evidence="2" id="KW-1185">Reference proteome</keyword>
<protein>
    <submittedName>
        <fullName evidence="1">Uncharacterized protein</fullName>
    </submittedName>
</protein>